<dbReference type="Pfam" id="PF08202">
    <property type="entry name" value="MIS13"/>
    <property type="match status" value="1"/>
</dbReference>
<dbReference type="PANTHER" id="PTHR10887">
    <property type="entry name" value="DNA2/NAM7 HELICASE FAMILY"/>
    <property type="match status" value="1"/>
</dbReference>
<dbReference type="Gene3D" id="3.40.50.300">
    <property type="entry name" value="P-loop containing nucleotide triphosphate hydrolases"/>
    <property type="match status" value="2"/>
</dbReference>
<dbReference type="GO" id="GO:0000444">
    <property type="term" value="C:MIS12/MIND type complex"/>
    <property type="evidence" value="ECO:0007669"/>
    <property type="project" value="InterPro"/>
</dbReference>
<evidence type="ECO:0000256" key="2">
    <source>
        <dbReference type="SAM" id="Coils"/>
    </source>
</evidence>
<comment type="caution">
    <text evidence="6">The sequence shown here is derived from an EMBL/GenBank/DDBJ whole genome shotgun (WGS) entry which is preliminary data.</text>
</comment>
<dbReference type="GO" id="GO:0007059">
    <property type="term" value="P:chromosome segregation"/>
    <property type="evidence" value="ECO:0007669"/>
    <property type="project" value="InterPro"/>
</dbReference>
<dbReference type="GO" id="GO:0004386">
    <property type="term" value="F:helicase activity"/>
    <property type="evidence" value="ECO:0007669"/>
    <property type="project" value="InterPro"/>
</dbReference>
<keyword evidence="1" id="KW-0547">Nucleotide-binding</keyword>
<evidence type="ECO:0000313" key="7">
    <source>
        <dbReference type="Proteomes" id="UP000767238"/>
    </source>
</evidence>
<feature type="compositionally biased region" description="Polar residues" evidence="3">
    <location>
        <begin position="48"/>
        <end position="63"/>
    </location>
</feature>
<dbReference type="Pfam" id="PF13086">
    <property type="entry name" value="AAA_11"/>
    <property type="match status" value="1"/>
</dbReference>
<feature type="compositionally biased region" description="Basic residues" evidence="3">
    <location>
        <begin position="24"/>
        <end position="33"/>
    </location>
</feature>
<dbReference type="Pfam" id="PF13087">
    <property type="entry name" value="AAA_12"/>
    <property type="match status" value="2"/>
</dbReference>
<feature type="compositionally biased region" description="Basic and acidic residues" evidence="3">
    <location>
        <begin position="233"/>
        <end position="246"/>
    </location>
</feature>
<keyword evidence="1" id="KW-0347">Helicase</keyword>
<feature type="compositionally biased region" description="Polar residues" evidence="3">
    <location>
        <begin position="10"/>
        <end position="23"/>
    </location>
</feature>
<dbReference type="InterPro" id="IPR027417">
    <property type="entry name" value="P-loop_NTPase"/>
</dbReference>
<dbReference type="InterPro" id="IPR041679">
    <property type="entry name" value="DNA2/NAM7-like_C"/>
</dbReference>
<gene>
    <name evidence="6" type="ORF">KCV03_g6402</name>
</gene>
<dbReference type="InterPro" id="IPR041677">
    <property type="entry name" value="DNA2/NAM7_AAA_11"/>
</dbReference>
<name>A0A9P8K5R1_AURME</name>
<feature type="region of interest" description="Disordered" evidence="3">
    <location>
        <begin position="1"/>
        <end position="269"/>
    </location>
</feature>
<evidence type="ECO:0000259" key="5">
    <source>
        <dbReference type="Pfam" id="PF13087"/>
    </source>
</evidence>
<dbReference type="CDD" id="cd17936">
    <property type="entry name" value="EEXXEc_NFX1"/>
    <property type="match status" value="1"/>
</dbReference>
<accession>A0A9P8K5R1</accession>
<dbReference type="GO" id="GO:0031048">
    <property type="term" value="P:regulatory ncRNA-mediated heterochromatin formation"/>
    <property type="evidence" value="ECO:0007669"/>
    <property type="project" value="TreeGrafter"/>
</dbReference>
<evidence type="ECO:0000256" key="3">
    <source>
        <dbReference type="SAM" id="MobiDB-lite"/>
    </source>
</evidence>
<evidence type="ECO:0000259" key="4">
    <source>
        <dbReference type="Pfam" id="PF13086"/>
    </source>
</evidence>
<keyword evidence="1" id="KW-0067">ATP-binding</keyword>
<sequence length="1670" mass="186010">MTAAIVTRTPLHNLSMTGAQTNGIKRKSLRHHNDHPDEDAPPNKKSKATNTTITSKNASQNTVKKAKKSYDEGDDGFVFSRRPRKPKAKGPDVAPEPETTAGASAPAPEEQSVQQPSPPTDEHAPIEATQPPRKKPRKTLPTSPEPTPRRRSKRLSGNSPVHSQEPATSKPATESQSQQQNPATPPPASVNQENVAPAADGSPALDQGELTIHKKRGPAKIPLPFGETPVLRRNKEMRKLSAEKSRRSSSGMRGRRASSLIEAGSSRAVPHSQVETNEFYKHISQDLVEPKRMRQLLLWCGHRALPEKSGGGQMDAAETAAMHAARVIQEELLNEFSSRNNLSYWYDREDATPTVLVKKPNPRNIQNAEKLQQLEAELARLQEEKRAWDDLLSSTAPPKPSAEDTDAEALSQAQLDISPQAINPALLDPSQADLLQTLLSGISLNSSSSEPSTSAQTSTLETTKARVGTIASTLEFKIDKLADGAHKLEQYRAGAQRLADHVLAVGAEKLEERDKSVREKTSNGSSGQVDALDRISSRLFSDRSARKHASRSTLFQRALQGNFTVSTPQHAQAFLSATLNQKDNPIGVVEEILASQRGLKCLHDAFNIDDTPEYVDIVLQPIMSWLQYPALQSASNGFYLRQTLQALVNPPGSRFWKAYHSHVKYELVDERSIQCFAWLLLQLLTNTRNVRPYDLMIAKDPLVQRVLADSSYDHTRYLGQRIQRVHALHQTANSRRGRDVFQPQHNNDFQNFKDIVIFPTTQEVVSDTKPRIWRSAEVFEEPNPTRRLYIYLANLFRLYRQDWLEEIKEQVQIALGKEIEGLRSITKLNVKLTGVSCRDTSRKHGQHPWSLKLECSEPLPELKDLNPEQRKAFIKDDLDFMQDGALGFVVADGEPVAIIKILRDEALLARSIICIQIPHRELISQAMLAMMSAASLDLVLLNTAGYAYEPVLGRLQTTTEIPFEKELLFWDKPHTPMESPAYSSGSKIREIVKQLEERPESNLQDIMKLERSVVLDSSQAASLVAALKQRLSLVQGPPGTGKSFIGALAAKVLHDHTNEKILVVCHTNQALDQFTQDIRKVGVKDSQIVRLGGIERTDPANHNLLLSSLRIDSTYHSSRDSRSFVKDLERQVLDESHRLEDLYRDSTSLDILRGHLDELAMKGDPRYSQAFEISLEPNGTTRITENGTVGGRHYLLQRWIRGKDPGVFPEKRKYTDVWNLSLLQRKELSSSWQATISQKALPTFLEMAEHHNELLSQARNANGQVTEQIIRSKRIIACTTSGAAKYPQVLSEAPGIVIVEEAGQVLESHIVTALNPTAKQLIMIGDHKQLRPFVNYELSVEKGDGYDLNRSMFERLVLKGYPHQVLAQQHRMRPGISDLVRQLTYPDLIDAPKTQHRPDLRGFSDNVIFVNHDQPEDAASDDPTTVNVRTSKRNTFEAEMTFKTVKYLLQQKYNASSIVVLTPYLGQLKKLQEVFGREVETVLSDFDIKNMEKNGLIEGNPEVKGTSAESVKGTPSSTTEVAKPLASAHISELPSAELETRATVAQAPTSDESLATTTNSITTKSFSGASPQRPKIQISTIDNYQGQESDIVVASLVRSNPDNDIGFLSSPERLNVLLSRARNALILIGNAATFKSAHTGQDTWTKLFSLLEESGHFITQHTSRLRGQMS</sequence>
<feature type="region of interest" description="Disordered" evidence="3">
    <location>
        <begin position="443"/>
        <end position="462"/>
    </location>
</feature>
<keyword evidence="2" id="KW-0175">Coiled coil</keyword>
<evidence type="ECO:0000313" key="6">
    <source>
        <dbReference type="EMBL" id="KAH0218630.1"/>
    </source>
</evidence>
<feature type="compositionally biased region" description="Low complexity" evidence="3">
    <location>
        <begin position="105"/>
        <end position="115"/>
    </location>
</feature>
<dbReference type="EMBL" id="JAHFYH010000047">
    <property type="protein sequence ID" value="KAH0218630.1"/>
    <property type="molecule type" value="Genomic_DNA"/>
</dbReference>
<dbReference type="GO" id="GO:0016787">
    <property type="term" value="F:hydrolase activity"/>
    <property type="evidence" value="ECO:0007669"/>
    <property type="project" value="UniProtKB-KW"/>
</dbReference>
<proteinExistence type="predicted"/>
<dbReference type="InterPro" id="IPR045055">
    <property type="entry name" value="DNA2/NAM7-like"/>
</dbReference>
<dbReference type="InterPro" id="IPR013218">
    <property type="entry name" value="Dsn1/Mis13"/>
</dbReference>
<feature type="region of interest" description="Disordered" evidence="3">
    <location>
        <begin position="1497"/>
        <end position="1519"/>
    </location>
</feature>
<feature type="compositionally biased region" description="Low complexity" evidence="3">
    <location>
        <begin position="443"/>
        <end position="459"/>
    </location>
</feature>
<dbReference type="CDD" id="cd18808">
    <property type="entry name" value="SF1_C_Upf1"/>
    <property type="match status" value="1"/>
</dbReference>
<dbReference type="GO" id="GO:0051301">
    <property type="term" value="P:cell division"/>
    <property type="evidence" value="ECO:0007669"/>
    <property type="project" value="InterPro"/>
</dbReference>
<keyword evidence="6" id="KW-0378">Hydrolase</keyword>
<dbReference type="SUPFAM" id="SSF52540">
    <property type="entry name" value="P-loop containing nucleoside triphosphate hydrolases"/>
    <property type="match status" value="2"/>
</dbReference>
<feature type="domain" description="DNA2/NAM7 helicase-like C-terminal" evidence="5">
    <location>
        <begin position="1348"/>
        <end position="1480"/>
    </location>
</feature>
<feature type="domain" description="DNA2/NAM7 helicase-like C-terminal" evidence="5">
    <location>
        <begin position="1566"/>
        <end position="1631"/>
    </location>
</feature>
<protein>
    <submittedName>
        <fullName evidence="6">P-loop containing nucleoside triphosphate hydrolase protein</fullName>
    </submittedName>
</protein>
<dbReference type="PANTHER" id="PTHR10887:SF341">
    <property type="entry name" value="NFX1-TYPE ZINC FINGER-CONTAINING PROTEIN 1"/>
    <property type="match status" value="1"/>
</dbReference>
<feature type="compositionally biased region" description="Polar residues" evidence="3">
    <location>
        <begin position="155"/>
        <end position="182"/>
    </location>
</feature>
<dbReference type="Proteomes" id="UP000767238">
    <property type="component" value="Unassembled WGS sequence"/>
</dbReference>
<feature type="non-terminal residue" evidence="6">
    <location>
        <position position="1670"/>
    </location>
</feature>
<feature type="domain" description="DNA2/NAM7 helicase helicase" evidence="4">
    <location>
        <begin position="1015"/>
        <end position="1334"/>
    </location>
</feature>
<reference evidence="6" key="1">
    <citation type="journal article" date="2021" name="J Fungi (Basel)">
        <title>Virulence traits and population genomics of the black yeast Aureobasidium melanogenum.</title>
        <authorList>
            <person name="Cernosa A."/>
            <person name="Sun X."/>
            <person name="Gostincar C."/>
            <person name="Fang C."/>
            <person name="Gunde-Cimerman N."/>
            <person name="Song Z."/>
        </authorList>
    </citation>
    <scope>NUCLEOTIDE SEQUENCE</scope>
    <source>
        <strain evidence="6">EXF-8016</strain>
    </source>
</reference>
<feature type="compositionally biased region" description="Polar residues" evidence="3">
    <location>
        <begin position="1507"/>
        <end position="1519"/>
    </location>
</feature>
<evidence type="ECO:0000256" key="1">
    <source>
        <dbReference type="ARBA" id="ARBA00022806"/>
    </source>
</evidence>
<organism evidence="6 7">
    <name type="scientific">Aureobasidium melanogenum</name>
    <name type="common">Aureobasidium pullulans var. melanogenum</name>
    <dbReference type="NCBI Taxonomy" id="46634"/>
    <lineage>
        <taxon>Eukaryota</taxon>
        <taxon>Fungi</taxon>
        <taxon>Dikarya</taxon>
        <taxon>Ascomycota</taxon>
        <taxon>Pezizomycotina</taxon>
        <taxon>Dothideomycetes</taxon>
        <taxon>Dothideomycetidae</taxon>
        <taxon>Dothideales</taxon>
        <taxon>Saccotheciaceae</taxon>
        <taxon>Aureobasidium</taxon>
    </lineage>
</organism>
<feature type="coiled-coil region" evidence="2">
    <location>
        <begin position="364"/>
        <end position="391"/>
    </location>
</feature>
<dbReference type="GO" id="GO:0031380">
    <property type="term" value="C:nuclear RNA-directed RNA polymerase complex"/>
    <property type="evidence" value="ECO:0007669"/>
    <property type="project" value="TreeGrafter"/>
</dbReference>
<dbReference type="InterPro" id="IPR047187">
    <property type="entry name" value="SF1_C_Upf1"/>
</dbReference>
<reference evidence="6" key="2">
    <citation type="submission" date="2021-08" db="EMBL/GenBank/DDBJ databases">
        <authorList>
            <person name="Gostincar C."/>
            <person name="Sun X."/>
            <person name="Song Z."/>
            <person name="Gunde-Cimerman N."/>
        </authorList>
    </citation>
    <scope>NUCLEOTIDE SEQUENCE</scope>
    <source>
        <strain evidence="6">EXF-8016</strain>
    </source>
</reference>